<feature type="domain" description="Glycosyl transferase family 1" evidence="1">
    <location>
        <begin position="210"/>
        <end position="370"/>
    </location>
</feature>
<dbReference type="InterPro" id="IPR028098">
    <property type="entry name" value="Glyco_trans_4-like_N"/>
</dbReference>
<evidence type="ECO:0000259" key="1">
    <source>
        <dbReference type="Pfam" id="PF00534"/>
    </source>
</evidence>
<evidence type="ECO:0000259" key="2">
    <source>
        <dbReference type="Pfam" id="PF13439"/>
    </source>
</evidence>
<comment type="caution">
    <text evidence="3">The sequence shown here is derived from an EMBL/GenBank/DDBJ whole genome shotgun (WGS) entry which is preliminary data.</text>
</comment>
<dbReference type="OrthoDB" id="9806653at2"/>
<dbReference type="Proteomes" id="UP000214588">
    <property type="component" value="Unassembled WGS sequence"/>
</dbReference>
<evidence type="ECO:0000313" key="3">
    <source>
        <dbReference type="EMBL" id="OWZ83231.1"/>
    </source>
</evidence>
<proteinExistence type="predicted"/>
<dbReference type="Pfam" id="PF13439">
    <property type="entry name" value="Glyco_transf_4"/>
    <property type="match status" value="1"/>
</dbReference>
<dbReference type="InterPro" id="IPR050194">
    <property type="entry name" value="Glycosyltransferase_grp1"/>
</dbReference>
<evidence type="ECO:0000313" key="4">
    <source>
        <dbReference type="Proteomes" id="UP000214588"/>
    </source>
</evidence>
<dbReference type="PANTHER" id="PTHR45947:SF15">
    <property type="entry name" value="TEICHURONIC ACID BIOSYNTHESIS GLYCOSYLTRANSFERASE TUAC-RELATED"/>
    <property type="match status" value="1"/>
</dbReference>
<keyword evidence="4" id="KW-1185">Reference proteome</keyword>
<dbReference type="AlphaFoldDB" id="A0A226BWE6"/>
<protein>
    <submittedName>
        <fullName evidence="3">Glycosyl transferase</fullName>
    </submittedName>
</protein>
<keyword evidence="3" id="KW-0808">Transferase</keyword>
<dbReference type="Gene3D" id="3.40.50.2000">
    <property type="entry name" value="Glycogen Phosphorylase B"/>
    <property type="match status" value="2"/>
</dbReference>
<reference evidence="3 4" key="1">
    <citation type="submission" date="2017-06" db="EMBL/GenBank/DDBJ databases">
        <title>Draft Genome Sequence of Natranaerobius trueperi halophilic, alkalithermophilic bacteria from soda lakes.</title>
        <authorList>
            <person name="Zhao B."/>
        </authorList>
    </citation>
    <scope>NUCLEOTIDE SEQUENCE [LARGE SCALE GENOMIC DNA]</scope>
    <source>
        <strain evidence="3 4">DSM 18760</strain>
    </source>
</reference>
<gene>
    <name evidence="3" type="ORF">CDO51_09630</name>
</gene>
<dbReference type="Pfam" id="PF00534">
    <property type="entry name" value="Glycos_transf_1"/>
    <property type="match status" value="1"/>
</dbReference>
<dbReference type="EMBL" id="NIQC01000023">
    <property type="protein sequence ID" value="OWZ83231.1"/>
    <property type="molecule type" value="Genomic_DNA"/>
</dbReference>
<dbReference type="PANTHER" id="PTHR45947">
    <property type="entry name" value="SULFOQUINOVOSYL TRANSFERASE SQD2"/>
    <property type="match status" value="1"/>
</dbReference>
<feature type="domain" description="Glycosyltransferase subfamily 4-like N-terminal" evidence="2">
    <location>
        <begin position="20"/>
        <end position="199"/>
    </location>
</feature>
<dbReference type="SUPFAM" id="SSF53756">
    <property type="entry name" value="UDP-Glycosyltransferase/glycogen phosphorylase"/>
    <property type="match status" value="1"/>
</dbReference>
<name>A0A226BWE6_9FIRM</name>
<dbReference type="RefSeq" id="WP_089024057.1">
    <property type="nucleotide sequence ID" value="NZ_NIQC01000023.1"/>
</dbReference>
<sequence>MKVLVLSHMYPNSINPVYGVFVEEQVKELVKQGCEVKVISPKSWAPLPVRYFKKKWRRISQIEYYKKENDIEVFYPRKITLPRNWLFEYSGWLYYFSIKKLVEKIYKEGFEFDIIHAHVALPDGYAGILLKQIYKTPLITTIHGADFQQSIYKNNKVKRSIQEVLKYSDRVVTVSDKLKKIGLSIYNDHKKICTIINGFSKEKLAINLQEKSNLYRNEEFFLLSVGNLKKSKGHDLTLKAIQGLKNHNINLIIIGEGPEENYLKELAVNLGIETKVKFLGRKEHNTVMQYMGLCDLFVLPSWEEGLGVVYLEAMANGKPVIACKGEGIDGVVKDGVNGFLVEPKSVKDLRKRIEFAYNNQESICHMGEVAKMDIKNLTWENNAKKHIELYKKLLNVADY</sequence>
<dbReference type="InterPro" id="IPR001296">
    <property type="entry name" value="Glyco_trans_1"/>
</dbReference>
<dbReference type="GO" id="GO:0016757">
    <property type="term" value="F:glycosyltransferase activity"/>
    <property type="evidence" value="ECO:0007669"/>
    <property type="project" value="InterPro"/>
</dbReference>
<accession>A0A226BWE6</accession>
<organism evidence="3 4">
    <name type="scientific">Natranaerobius trueperi</name>
    <dbReference type="NCBI Taxonomy" id="759412"/>
    <lineage>
        <taxon>Bacteria</taxon>
        <taxon>Bacillati</taxon>
        <taxon>Bacillota</taxon>
        <taxon>Clostridia</taxon>
        <taxon>Natranaerobiales</taxon>
        <taxon>Natranaerobiaceae</taxon>
        <taxon>Natranaerobius</taxon>
    </lineage>
</organism>